<dbReference type="EMBL" id="KN837813">
    <property type="protein sequence ID" value="KIJ23081.1"/>
    <property type="molecule type" value="Genomic_DNA"/>
</dbReference>
<accession>A0A0C9UC97</accession>
<dbReference type="Proteomes" id="UP000054279">
    <property type="component" value="Unassembled WGS sequence"/>
</dbReference>
<proteinExistence type="predicted"/>
<protein>
    <submittedName>
        <fullName evidence="1">Uncharacterized protein</fullName>
    </submittedName>
</protein>
<evidence type="ECO:0000313" key="1">
    <source>
        <dbReference type="EMBL" id="KIJ23081.1"/>
    </source>
</evidence>
<sequence length="400" mass="45290">MTCRNPDWQQLHTAFKQQFATQPPISEVQDFYLFCAIDTGAEAFPPGLIQGKGHLPWTVDDALSLVLTSSDTSVISDLILGLLKGPDQYIVMWAGEFKHYDPCNALTSGFQPLQPLKLVVSQLFGIFDVDTGHILMLAPTTVPCTRQATFTVFNMQEGVETYTLILVLQQPYSNPNCVSIPVAISPPLLQFPIGARRDDPILAQAYLNYTFPQWVDLFAHLYTHPRCFQNPMTFHISLQATDEIAASLNLNLSNKIVKAVCKRVTYDGSCFSVTTTDIRRFVTYDSMEPSTFNNNWSELNGWFCIFQAISDHRYFIEQPFMSDPIYQDFKEVCWQLCSIKKEQAVSILLPGDDEYPYEEELLRAEPNEGFRSMTKVMNEVTLKNEGLEPKDLASTLEPTI</sequence>
<reference evidence="1 2" key="1">
    <citation type="submission" date="2014-06" db="EMBL/GenBank/DDBJ databases">
        <title>Evolutionary Origins and Diversification of the Mycorrhizal Mutualists.</title>
        <authorList>
            <consortium name="DOE Joint Genome Institute"/>
            <consortium name="Mycorrhizal Genomics Consortium"/>
            <person name="Kohler A."/>
            <person name="Kuo A."/>
            <person name="Nagy L.G."/>
            <person name="Floudas D."/>
            <person name="Copeland A."/>
            <person name="Barry K.W."/>
            <person name="Cichocki N."/>
            <person name="Veneault-Fourrey C."/>
            <person name="LaButti K."/>
            <person name="Lindquist E.A."/>
            <person name="Lipzen A."/>
            <person name="Lundell T."/>
            <person name="Morin E."/>
            <person name="Murat C."/>
            <person name="Riley R."/>
            <person name="Ohm R."/>
            <person name="Sun H."/>
            <person name="Tunlid A."/>
            <person name="Henrissat B."/>
            <person name="Grigoriev I.V."/>
            <person name="Hibbett D.S."/>
            <person name="Martin F."/>
        </authorList>
    </citation>
    <scope>NUCLEOTIDE SEQUENCE [LARGE SCALE GENOMIC DNA]</scope>
    <source>
        <strain evidence="1 2">SS14</strain>
    </source>
</reference>
<gene>
    <name evidence="1" type="ORF">M422DRAFT_276416</name>
</gene>
<name>A0A0C9UC97_SPHS4</name>
<dbReference type="HOGENOM" id="CLU_689218_0_0_1"/>
<organism evidence="1 2">
    <name type="scientific">Sphaerobolus stellatus (strain SS14)</name>
    <dbReference type="NCBI Taxonomy" id="990650"/>
    <lineage>
        <taxon>Eukaryota</taxon>
        <taxon>Fungi</taxon>
        <taxon>Dikarya</taxon>
        <taxon>Basidiomycota</taxon>
        <taxon>Agaricomycotina</taxon>
        <taxon>Agaricomycetes</taxon>
        <taxon>Phallomycetidae</taxon>
        <taxon>Geastrales</taxon>
        <taxon>Sphaerobolaceae</taxon>
        <taxon>Sphaerobolus</taxon>
    </lineage>
</organism>
<keyword evidence="2" id="KW-1185">Reference proteome</keyword>
<dbReference type="AlphaFoldDB" id="A0A0C9UC97"/>
<evidence type="ECO:0000313" key="2">
    <source>
        <dbReference type="Proteomes" id="UP000054279"/>
    </source>
</evidence>